<evidence type="ECO:0000313" key="3">
    <source>
        <dbReference type="Proteomes" id="UP000311605"/>
    </source>
</evidence>
<keyword evidence="3" id="KW-1185">Reference proteome</keyword>
<dbReference type="Gene3D" id="1.20.120.520">
    <property type="entry name" value="nmb1532 protein domain like"/>
    <property type="match status" value="1"/>
</dbReference>
<name>A0A5C4XGX7_9HYPH</name>
<gene>
    <name evidence="2" type="ORF">FHP24_21305</name>
</gene>
<dbReference type="Proteomes" id="UP000311605">
    <property type="component" value="Unassembled WGS sequence"/>
</dbReference>
<protein>
    <submittedName>
        <fullName evidence="2">Hemerythrin domain-containing protein</fullName>
    </submittedName>
</protein>
<dbReference type="InterPro" id="IPR012312">
    <property type="entry name" value="Hemerythrin-like"/>
</dbReference>
<comment type="caution">
    <text evidence="2">The sequence shown here is derived from an EMBL/GenBank/DDBJ whole genome shotgun (WGS) entry which is preliminary data.</text>
</comment>
<proteinExistence type="predicted"/>
<accession>A0A5C4XGX7</accession>
<evidence type="ECO:0000259" key="1">
    <source>
        <dbReference type="Pfam" id="PF01814"/>
    </source>
</evidence>
<reference evidence="2 3" key="1">
    <citation type="submission" date="2019-06" db="EMBL/GenBank/DDBJ databases">
        <title>The draft genome of Rhizobium smilacinae PTYR-5.</title>
        <authorList>
            <person name="Liu L."/>
            <person name="Li L."/>
            <person name="Zhang X."/>
        </authorList>
    </citation>
    <scope>NUCLEOTIDE SEQUENCE [LARGE SCALE GENOMIC DNA]</scope>
    <source>
        <strain evidence="2 3">PTYR-5</strain>
    </source>
</reference>
<feature type="domain" description="Hemerythrin-like" evidence="1">
    <location>
        <begin position="13"/>
        <end position="143"/>
    </location>
</feature>
<dbReference type="OrthoDB" id="8443859at2"/>
<dbReference type="EMBL" id="VDMN01000005">
    <property type="protein sequence ID" value="TNM61794.1"/>
    <property type="molecule type" value="Genomic_DNA"/>
</dbReference>
<organism evidence="2 3">
    <name type="scientific">Aliirhizobium smilacinae</name>
    <dbReference type="NCBI Taxonomy" id="1395944"/>
    <lineage>
        <taxon>Bacteria</taxon>
        <taxon>Pseudomonadati</taxon>
        <taxon>Pseudomonadota</taxon>
        <taxon>Alphaproteobacteria</taxon>
        <taxon>Hyphomicrobiales</taxon>
        <taxon>Rhizobiaceae</taxon>
        <taxon>Aliirhizobium</taxon>
    </lineage>
</organism>
<sequence>MTASINALNAPDVRRLDANHQQLLNLSLQLEEAMEEIGTDPEYADLQRLSNSIFLRLREAHDLEEQVLFPGFDHRAGSCFSVMIIEHLKAEHRYDRLVAEELRLTLTALSEGRCTLPLDTIARMLRSFLECLRRHVSTEKLMMEALLAAESEEREIFA</sequence>
<dbReference type="AlphaFoldDB" id="A0A5C4XGX7"/>
<dbReference type="RefSeq" id="WP_139678241.1">
    <property type="nucleotide sequence ID" value="NZ_VDMN01000005.1"/>
</dbReference>
<evidence type="ECO:0000313" key="2">
    <source>
        <dbReference type="EMBL" id="TNM61794.1"/>
    </source>
</evidence>
<dbReference type="Pfam" id="PF01814">
    <property type="entry name" value="Hemerythrin"/>
    <property type="match status" value="1"/>
</dbReference>